<name>A0A0G0J075_9BACT</name>
<protein>
    <submittedName>
        <fullName evidence="1">Uncharacterized protein</fullName>
    </submittedName>
</protein>
<organism evidence="1 2">
    <name type="scientific">Candidatus Woesebacteria bacterium GW2011_GWC1_38_13</name>
    <dbReference type="NCBI Taxonomy" id="1618583"/>
    <lineage>
        <taxon>Bacteria</taxon>
        <taxon>Candidatus Woeseibacteriota</taxon>
    </lineage>
</organism>
<reference evidence="1 2" key="1">
    <citation type="journal article" date="2015" name="Nature">
        <title>rRNA introns, odd ribosomes, and small enigmatic genomes across a large radiation of phyla.</title>
        <authorList>
            <person name="Brown C.T."/>
            <person name="Hug L.A."/>
            <person name="Thomas B.C."/>
            <person name="Sharon I."/>
            <person name="Castelle C.J."/>
            <person name="Singh A."/>
            <person name="Wilkins M.J."/>
            <person name="Williams K.H."/>
            <person name="Banfield J.F."/>
        </authorList>
    </citation>
    <scope>NUCLEOTIDE SEQUENCE [LARGE SCALE GENOMIC DNA]</scope>
</reference>
<dbReference type="EMBL" id="LBUE01000003">
    <property type="protein sequence ID" value="KKQ56745.1"/>
    <property type="molecule type" value="Genomic_DNA"/>
</dbReference>
<evidence type="ECO:0000313" key="2">
    <source>
        <dbReference type="Proteomes" id="UP000034096"/>
    </source>
</evidence>
<proteinExistence type="predicted"/>
<dbReference type="AlphaFoldDB" id="A0A0G0J075"/>
<accession>A0A0G0J075</accession>
<sequence length="241" mass="26465">MTENRPFNDFLNTESVPHSKETNKSIKEALIAGGITVKYITPKIKIYLPIIDITKQPIPQQIETARQFATAAFADQRKLVYEFGNHPLSTGDAAVGLGTNVTVIGFNPEAIELTDVVRGTENIKLPGKGSGSIALNTNLLTEDIKTFPIADQAQAFAPYPSDVRKFTLEGCQHAKETYIVLNPSTISTYPPEDAISNLPKPYRARVVYLTRKEIEKITGTSISKFLDGYEGKVKIPVVVAK</sequence>
<comment type="caution">
    <text evidence="1">The sequence shown here is derived from an EMBL/GenBank/DDBJ whole genome shotgun (WGS) entry which is preliminary data.</text>
</comment>
<dbReference type="Proteomes" id="UP000034096">
    <property type="component" value="Unassembled WGS sequence"/>
</dbReference>
<evidence type="ECO:0000313" key="1">
    <source>
        <dbReference type="EMBL" id="KKQ56745.1"/>
    </source>
</evidence>
<gene>
    <name evidence="1" type="ORF">US75_C0003G0032</name>
</gene>